<dbReference type="EMBL" id="JEMA01000589">
    <property type="protein sequence ID" value="KYF68172.1"/>
    <property type="molecule type" value="Genomic_DNA"/>
</dbReference>
<sequence length="219" mass="22885">MTKTLTFLHTSPVHIATFDRLLAEMAPTIPTRHVVDEDLLRDARASGLTPEVARRIDKAILSAMAGGSAVVLCTCSTIGECAERAGRSAGHPVLRVDRAMAERAVAAGGRIVVAATLASTIAPTRELLLEVAHQAGRTVAITVALIEDAWPHFERGDNAGYRQAIAARLRDAAPTADAIVLAQASMADAAASCPDLPVPVLSSPRPGLEAAIRAYRASA</sequence>
<proteinExistence type="predicted"/>
<dbReference type="AlphaFoldDB" id="A0A150QK13"/>
<name>A0A150QK13_SORCE</name>
<evidence type="ECO:0000313" key="2">
    <source>
        <dbReference type="Proteomes" id="UP000075260"/>
    </source>
</evidence>
<comment type="caution">
    <text evidence="1">The sequence shown here is derived from an EMBL/GenBank/DDBJ whole genome shotgun (WGS) entry which is preliminary data.</text>
</comment>
<evidence type="ECO:0000313" key="1">
    <source>
        <dbReference type="EMBL" id="KYF68172.1"/>
    </source>
</evidence>
<organism evidence="1 2">
    <name type="scientific">Sorangium cellulosum</name>
    <name type="common">Polyangium cellulosum</name>
    <dbReference type="NCBI Taxonomy" id="56"/>
    <lineage>
        <taxon>Bacteria</taxon>
        <taxon>Pseudomonadati</taxon>
        <taxon>Myxococcota</taxon>
        <taxon>Polyangia</taxon>
        <taxon>Polyangiales</taxon>
        <taxon>Polyangiaceae</taxon>
        <taxon>Sorangium</taxon>
    </lineage>
</organism>
<dbReference type="Proteomes" id="UP000075260">
    <property type="component" value="Unassembled WGS sequence"/>
</dbReference>
<dbReference type="InterPro" id="IPR015942">
    <property type="entry name" value="Asp/Glu/hydantoin_racemase"/>
</dbReference>
<accession>A0A150QK13</accession>
<dbReference type="RefSeq" id="WP_061609306.1">
    <property type="nucleotide sequence ID" value="NZ_JEMA01000589.1"/>
</dbReference>
<dbReference type="OrthoDB" id="978447at2"/>
<evidence type="ECO:0008006" key="3">
    <source>
        <dbReference type="Google" id="ProtNLM"/>
    </source>
</evidence>
<dbReference type="Pfam" id="PF01177">
    <property type="entry name" value="Asp_Glu_race"/>
    <property type="match status" value="1"/>
</dbReference>
<reference evidence="1 2" key="1">
    <citation type="submission" date="2014-02" db="EMBL/GenBank/DDBJ databases">
        <title>The small core and large imbalanced accessory genome model reveals a collaborative survival strategy of Sorangium cellulosum strains in nature.</title>
        <authorList>
            <person name="Han K."/>
            <person name="Peng R."/>
            <person name="Blom J."/>
            <person name="Li Y.-Z."/>
        </authorList>
    </citation>
    <scope>NUCLEOTIDE SEQUENCE [LARGE SCALE GENOMIC DNA]</scope>
    <source>
        <strain evidence="1 2">So0008-312</strain>
    </source>
</reference>
<dbReference type="GO" id="GO:0047661">
    <property type="term" value="F:amino-acid racemase activity"/>
    <property type="evidence" value="ECO:0007669"/>
    <property type="project" value="InterPro"/>
</dbReference>
<gene>
    <name evidence="1" type="ORF">BE15_16600</name>
</gene>
<protein>
    <recommendedName>
        <fullName evidence="3">Arylsulfatase</fullName>
    </recommendedName>
</protein>